<evidence type="ECO:0000256" key="5">
    <source>
        <dbReference type="ARBA" id="ARBA00023014"/>
    </source>
</evidence>
<accession>A0A382Z3V8</accession>
<dbReference type="GO" id="GO:0051536">
    <property type="term" value="F:iron-sulfur cluster binding"/>
    <property type="evidence" value="ECO:0007669"/>
    <property type="project" value="UniProtKB-KW"/>
</dbReference>
<evidence type="ECO:0000313" key="6">
    <source>
        <dbReference type="EMBL" id="SVD90194.1"/>
    </source>
</evidence>
<comment type="cofactor">
    <cofactor evidence="1">
        <name>[4Fe-4S] cluster</name>
        <dbReference type="ChEBI" id="CHEBI:49883"/>
    </cofactor>
</comment>
<gene>
    <name evidence="6" type="ORF">METZ01_LOCUS443048</name>
</gene>
<dbReference type="CDD" id="cd02068">
    <property type="entry name" value="radical_SAM_B12_BD"/>
    <property type="match status" value="1"/>
</dbReference>
<dbReference type="EMBL" id="UINC01180814">
    <property type="protein sequence ID" value="SVD90194.1"/>
    <property type="molecule type" value="Genomic_DNA"/>
</dbReference>
<evidence type="ECO:0008006" key="7">
    <source>
        <dbReference type="Google" id="ProtNLM"/>
    </source>
</evidence>
<proteinExistence type="predicted"/>
<evidence type="ECO:0000256" key="4">
    <source>
        <dbReference type="ARBA" id="ARBA00023004"/>
    </source>
</evidence>
<name>A0A382Z3V8_9ZZZZ</name>
<dbReference type="InterPro" id="IPR007197">
    <property type="entry name" value="rSAM"/>
</dbReference>
<organism evidence="6">
    <name type="scientific">marine metagenome</name>
    <dbReference type="NCBI Taxonomy" id="408172"/>
    <lineage>
        <taxon>unclassified sequences</taxon>
        <taxon>metagenomes</taxon>
        <taxon>ecological metagenomes</taxon>
    </lineage>
</organism>
<evidence type="ECO:0000256" key="1">
    <source>
        <dbReference type="ARBA" id="ARBA00001966"/>
    </source>
</evidence>
<dbReference type="SFLD" id="SFLDS00029">
    <property type="entry name" value="Radical_SAM"/>
    <property type="match status" value="1"/>
</dbReference>
<keyword evidence="3" id="KW-0479">Metal-binding</keyword>
<dbReference type="AlphaFoldDB" id="A0A382Z3V8"/>
<dbReference type="SFLD" id="SFLDG01082">
    <property type="entry name" value="B12-binding_domain_containing"/>
    <property type="match status" value="1"/>
</dbReference>
<keyword evidence="5" id="KW-0411">Iron-sulfur</keyword>
<dbReference type="GO" id="GO:0046872">
    <property type="term" value="F:metal ion binding"/>
    <property type="evidence" value="ECO:0007669"/>
    <property type="project" value="UniProtKB-KW"/>
</dbReference>
<reference evidence="6" key="1">
    <citation type="submission" date="2018-05" db="EMBL/GenBank/DDBJ databases">
        <authorList>
            <person name="Lanie J.A."/>
            <person name="Ng W.-L."/>
            <person name="Kazmierczak K.M."/>
            <person name="Andrzejewski T.M."/>
            <person name="Davidsen T.M."/>
            <person name="Wayne K.J."/>
            <person name="Tettelin H."/>
            <person name="Glass J.I."/>
            <person name="Rusch D."/>
            <person name="Podicherti R."/>
            <person name="Tsui H.-C.T."/>
            <person name="Winkler M.E."/>
        </authorList>
    </citation>
    <scope>NUCLEOTIDE SEQUENCE</scope>
</reference>
<dbReference type="Gene3D" id="3.40.50.280">
    <property type="entry name" value="Cobalamin-binding domain"/>
    <property type="match status" value="1"/>
</dbReference>
<sequence length="240" mass="27736">MKKQVYLFEISDTYNGQVKLPYSTGLIWGHCIVDNAIKSNYELGGWIYYRDEIDRILSKVENPSIVGFSNFVWNTNINYKLSKKIKEKYPNCIVVFGGQGTPKSDRVSNFFIEHPYIDIVVHGEGEIIFKEILIENLKENPNFKSVLGITINGDKLITTLPRPRIKDIDTMPSPYLDGLFDALIKNKDNNYDFEACIESVRGCPYQCTFCEIGDKYFQKIAKQSNEKIFKELDWISKNKI</sequence>
<evidence type="ECO:0000256" key="3">
    <source>
        <dbReference type="ARBA" id="ARBA00022723"/>
    </source>
</evidence>
<dbReference type="PANTHER" id="PTHR43409">
    <property type="entry name" value="ANAEROBIC MAGNESIUM-PROTOPORPHYRIN IX MONOMETHYL ESTER CYCLASE-RELATED"/>
    <property type="match status" value="1"/>
</dbReference>
<protein>
    <recommendedName>
        <fullName evidence="7">B12-binding domain-containing protein</fullName>
    </recommendedName>
</protein>
<keyword evidence="4" id="KW-0408">Iron</keyword>
<keyword evidence="2" id="KW-0949">S-adenosyl-L-methionine</keyword>
<dbReference type="InterPro" id="IPR051198">
    <property type="entry name" value="BchE-like"/>
</dbReference>
<dbReference type="GO" id="GO:0003824">
    <property type="term" value="F:catalytic activity"/>
    <property type="evidence" value="ECO:0007669"/>
    <property type="project" value="InterPro"/>
</dbReference>
<feature type="non-terminal residue" evidence="6">
    <location>
        <position position="240"/>
    </location>
</feature>
<evidence type="ECO:0000256" key="2">
    <source>
        <dbReference type="ARBA" id="ARBA00022691"/>
    </source>
</evidence>